<dbReference type="OrthoDB" id="435695at2759"/>
<dbReference type="Gene3D" id="1.10.10.750">
    <property type="entry name" value="Ypt/Rab-GAP domain of gyp1p, domain 1"/>
    <property type="match status" value="1"/>
</dbReference>
<dbReference type="PROSITE" id="PS50012">
    <property type="entry name" value="RCC1_3"/>
    <property type="match status" value="4"/>
</dbReference>
<dbReference type="SUPFAM" id="SSF50985">
    <property type="entry name" value="RCC1/BLIP-II"/>
    <property type="match status" value="1"/>
</dbReference>
<dbReference type="Gene3D" id="2.130.10.30">
    <property type="entry name" value="Regulator of chromosome condensation 1/beta-lactamase-inhibitor protein II"/>
    <property type="match status" value="2"/>
</dbReference>
<name>A0A1R2C4K7_9CILI</name>
<feature type="repeat" description="RCC1" evidence="2">
    <location>
        <begin position="179"/>
        <end position="230"/>
    </location>
</feature>
<dbReference type="InterPro" id="IPR000408">
    <property type="entry name" value="Reg_chr_condens"/>
</dbReference>
<dbReference type="PANTHER" id="PTHR47219">
    <property type="entry name" value="RAB GTPASE-ACTIVATING PROTEIN 1-LIKE"/>
    <property type="match status" value="1"/>
</dbReference>
<reference evidence="4 5" key="1">
    <citation type="submission" date="2016-11" db="EMBL/GenBank/DDBJ databases">
        <title>The macronuclear genome of Stentor coeruleus: a giant cell with tiny introns.</title>
        <authorList>
            <person name="Slabodnick M."/>
            <person name="Ruby J.G."/>
            <person name="Reiff S.B."/>
            <person name="Swart E.C."/>
            <person name="Gosai S."/>
            <person name="Prabakaran S."/>
            <person name="Witkowska E."/>
            <person name="Larue G.E."/>
            <person name="Fisher S."/>
            <person name="Freeman R.M."/>
            <person name="Gunawardena J."/>
            <person name="Chu W."/>
            <person name="Stover N.A."/>
            <person name="Gregory B.D."/>
            <person name="Nowacki M."/>
            <person name="Derisi J."/>
            <person name="Roy S.W."/>
            <person name="Marshall W.F."/>
            <person name="Sood P."/>
        </authorList>
    </citation>
    <scope>NUCLEOTIDE SEQUENCE [LARGE SCALE GENOMIC DNA]</scope>
    <source>
        <strain evidence="4">WM001</strain>
    </source>
</reference>
<dbReference type="EMBL" id="MPUH01000288">
    <property type="protein sequence ID" value="OMJ83865.1"/>
    <property type="molecule type" value="Genomic_DNA"/>
</dbReference>
<dbReference type="Gene3D" id="1.10.8.270">
    <property type="entry name" value="putative rabgap domain of human tbc1 domain family member 14 like domains"/>
    <property type="match status" value="1"/>
</dbReference>
<protein>
    <recommendedName>
        <fullName evidence="3">Rab-GAP TBC domain-containing protein</fullName>
    </recommendedName>
</protein>
<proteinExistence type="predicted"/>
<dbReference type="AlphaFoldDB" id="A0A1R2C4K7"/>
<dbReference type="GO" id="GO:0031267">
    <property type="term" value="F:small GTPase binding"/>
    <property type="evidence" value="ECO:0007669"/>
    <property type="project" value="TreeGrafter"/>
</dbReference>
<evidence type="ECO:0000313" key="5">
    <source>
        <dbReference type="Proteomes" id="UP000187209"/>
    </source>
</evidence>
<dbReference type="InterPro" id="IPR000195">
    <property type="entry name" value="Rab-GAP-TBC_dom"/>
</dbReference>
<dbReference type="SMART" id="SM00164">
    <property type="entry name" value="TBC"/>
    <property type="match status" value="1"/>
</dbReference>
<organism evidence="4 5">
    <name type="scientific">Stentor coeruleus</name>
    <dbReference type="NCBI Taxonomy" id="5963"/>
    <lineage>
        <taxon>Eukaryota</taxon>
        <taxon>Sar</taxon>
        <taxon>Alveolata</taxon>
        <taxon>Ciliophora</taxon>
        <taxon>Postciliodesmatophora</taxon>
        <taxon>Heterotrichea</taxon>
        <taxon>Heterotrichida</taxon>
        <taxon>Stentoridae</taxon>
        <taxon>Stentor</taxon>
    </lineage>
</organism>
<keyword evidence="5" id="KW-1185">Reference proteome</keyword>
<dbReference type="PROSITE" id="PS50086">
    <property type="entry name" value="TBC_RABGAP"/>
    <property type="match status" value="1"/>
</dbReference>
<dbReference type="SUPFAM" id="SSF47923">
    <property type="entry name" value="Ypt/Rab-GAP domain of gyp1p"/>
    <property type="match status" value="2"/>
</dbReference>
<keyword evidence="1" id="KW-0677">Repeat</keyword>
<dbReference type="Proteomes" id="UP000187209">
    <property type="component" value="Unassembled WGS sequence"/>
</dbReference>
<accession>A0A1R2C4K7</accession>
<evidence type="ECO:0000259" key="3">
    <source>
        <dbReference type="PROSITE" id="PS50086"/>
    </source>
</evidence>
<feature type="domain" description="Rab-GAP TBC" evidence="3">
    <location>
        <begin position="449"/>
        <end position="650"/>
    </location>
</feature>
<gene>
    <name evidence="4" type="ORF">SteCoe_15090</name>
</gene>
<evidence type="ECO:0000256" key="1">
    <source>
        <dbReference type="ARBA" id="ARBA00022737"/>
    </source>
</evidence>
<dbReference type="InterPro" id="IPR058923">
    <property type="entry name" value="RCC1-like_dom"/>
</dbReference>
<comment type="caution">
    <text evidence="4">The sequence shown here is derived from an EMBL/GenBank/DDBJ whole genome shotgun (WGS) entry which is preliminary data.</text>
</comment>
<dbReference type="InterPro" id="IPR009091">
    <property type="entry name" value="RCC1/BLIP-II"/>
</dbReference>
<dbReference type="PANTHER" id="PTHR47219:SF15">
    <property type="entry name" value="TBC1 DOMAIN FAMILY MEMBER 12 ISOFORM X1"/>
    <property type="match status" value="1"/>
</dbReference>
<dbReference type="InterPro" id="IPR035969">
    <property type="entry name" value="Rab-GAP_TBC_sf"/>
</dbReference>
<sequence length="719" mass="80599">MGEISVWGWGRLSASFASVNPIEISIPKKSIGMFIGRKDSLIWTDTHLYSWGEDIVTAQEHLSPSKVPNINEKPSLALSQNSTITILTNDGQVYKYENYEPSLLYFTEKIKSLSCGSEHILALDVNGKLYSWGNSTKGQLGQGANVIGVCTSPRLVLTEGKFIEISCGYNHCMGLDELGRVFTWGSGADGRLGHDNSQDQYEPCLIESLNSKFIVHLACGYLHSSVISNTGELLTFGFNGYGQLGLGNLEAKSIPSIVSSLIGRRVLDMCCGAFHTVCICENGEIYSMGMGIRGQLGTGNNTNTSLPEKSQLLVRNLTHEYAKLYCGSESTFLMTSGKCDLGSPSRPSITESQDLSLLSESTQAGFRPSNLPPKDPAEAAHHKRLVADQARMYLDRIREREKNIQKDNERKIIREAEIREMMKIWENDVLPYWDKKKKSKQVEKLIRRGLPPKVRGEVWLRLIGNPMGITQDFFIINVNKAQKLHEALEIGDGEALGKEGSLKFIKQDISRTFHQMGYFREGSPLNQQLRDLLEAYTLCRPDIGYVQGMSYIAGMLLLNLEPYKAFLMLMNIIGSPLLIPFYRLDQVGITRRCQLFKLLLRYNLPEICEHFENEGVKPAMFLIEWFLTLYSRSLNQDVVSRVWDLFFYQGPLVLYQAGVAILKILGSGIMNEDLAGIMGLLSQINNFCVNGDVLIEAIDSIKIPEWIVQEVGYMAEENL</sequence>
<evidence type="ECO:0000313" key="4">
    <source>
        <dbReference type="EMBL" id="OMJ83865.1"/>
    </source>
</evidence>
<dbReference type="PROSITE" id="PS00626">
    <property type="entry name" value="RCC1_2"/>
    <property type="match status" value="2"/>
</dbReference>
<dbReference type="Gene3D" id="1.10.472.80">
    <property type="entry name" value="Ypt/Rab-GAP domain of gyp1p, domain 3"/>
    <property type="match status" value="1"/>
</dbReference>
<feature type="repeat" description="RCC1" evidence="2">
    <location>
        <begin position="231"/>
        <end position="282"/>
    </location>
</feature>
<dbReference type="Pfam" id="PF25390">
    <property type="entry name" value="WD40_RLD"/>
    <property type="match status" value="1"/>
</dbReference>
<dbReference type="Pfam" id="PF00566">
    <property type="entry name" value="RabGAP-TBC"/>
    <property type="match status" value="1"/>
</dbReference>
<dbReference type="InterPro" id="IPR050302">
    <property type="entry name" value="Rab_GAP_TBC_domain"/>
</dbReference>
<feature type="repeat" description="RCC1" evidence="2">
    <location>
        <begin position="283"/>
        <end position="337"/>
    </location>
</feature>
<feature type="repeat" description="RCC1" evidence="2">
    <location>
        <begin position="127"/>
        <end position="178"/>
    </location>
</feature>
<dbReference type="PRINTS" id="PR00633">
    <property type="entry name" value="RCCNDNSATION"/>
</dbReference>
<evidence type="ECO:0000256" key="2">
    <source>
        <dbReference type="PROSITE-ProRule" id="PRU00235"/>
    </source>
</evidence>
<dbReference type="GO" id="GO:0005096">
    <property type="term" value="F:GTPase activator activity"/>
    <property type="evidence" value="ECO:0007669"/>
    <property type="project" value="TreeGrafter"/>
</dbReference>